<feature type="domain" description="Ketopantoate reductase N-terminal" evidence="2">
    <location>
        <begin position="9"/>
        <end position="92"/>
    </location>
</feature>
<protein>
    <recommendedName>
        <fullName evidence="2">Ketopantoate reductase N-terminal domain-containing protein</fullName>
    </recommendedName>
</protein>
<keyword evidence="1" id="KW-1133">Transmembrane helix</keyword>
<evidence type="ECO:0000256" key="1">
    <source>
        <dbReference type="SAM" id="Phobius"/>
    </source>
</evidence>
<dbReference type="Pfam" id="PF02558">
    <property type="entry name" value="ApbA"/>
    <property type="match status" value="1"/>
</dbReference>
<gene>
    <name evidence="3" type="ORF">Plec18167_002363</name>
</gene>
<name>A0ABR3Y9Z2_9EURO</name>
<keyword evidence="1" id="KW-0812">Transmembrane</keyword>
<evidence type="ECO:0000313" key="4">
    <source>
        <dbReference type="Proteomes" id="UP001583193"/>
    </source>
</evidence>
<keyword evidence="1" id="KW-0472">Membrane</keyword>
<dbReference type="Proteomes" id="UP001583193">
    <property type="component" value="Unassembled WGS sequence"/>
</dbReference>
<organism evidence="3 4">
    <name type="scientific">Paecilomyces lecythidis</name>
    <dbReference type="NCBI Taxonomy" id="3004212"/>
    <lineage>
        <taxon>Eukaryota</taxon>
        <taxon>Fungi</taxon>
        <taxon>Dikarya</taxon>
        <taxon>Ascomycota</taxon>
        <taxon>Pezizomycotina</taxon>
        <taxon>Eurotiomycetes</taxon>
        <taxon>Eurotiomycetidae</taxon>
        <taxon>Eurotiales</taxon>
        <taxon>Thermoascaceae</taxon>
        <taxon>Paecilomyces</taxon>
    </lineage>
</organism>
<dbReference type="Gene3D" id="3.40.50.720">
    <property type="entry name" value="NAD(P)-binding Rossmann-like Domain"/>
    <property type="match status" value="1"/>
</dbReference>
<feature type="transmembrane region" description="Helical" evidence="1">
    <location>
        <begin position="7"/>
        <end position="25"/>
    </location>
</feature>
<proteinExistence type="predicted"/>
<comment type="caution">
    <text evidence="3">The sequence shown here is derived from an EMBL/GenBank/DDBJ whole genome shotgun (WGS) entry which is preliminary data.</text>
</comment>
<keyword evidence="4" id="KW-1185">Reference proteome</keyword>
<evidence type="ECO:0000313" key="3">
    <source>
        <dbReference type="EMBL" id="KAL1884771.1"/>
    </source>
</evidence>
<reference evidence="3 4" key="1">
    <citation type="journal article" date="2024" name="IMA Fungus">
        <title>IMA Genome - F19 : A genome assembly and annotation guide to empower mycologists, including annotated draft genome sequences of Ceratocystis pirilliformis, Diaporthe australafricana, Fusarium ophioides, Paecilomyces lecythidis, and Sporothrix stenoceras.</title>
        <authorList>
            <person name="Aylward J."/>
            <person name="Wilson A.M."/>
            <person name="Visagie C.M."/>
            <person name="Spraker J."/>
            <person name="Barnes I."/>
            <person name="Buitendag C."/>
            <person name="Ceriani C."/>
            <person name="Del Mar Angel L."/>
            <person name="du Plessis D."/>
            <person name="Fuchs T."/>
            <person name="Gasser K."/>
            <person name="Kramer D."/>
            <person name="Li W."/>
            <person name="Munsamy K."/>
            <person name="Piso A."/>
            <person name="Price J.L."/>
            <person name="Sonnekus B."/>
            <person name="Thomas C."/>
            <person name="van der Nest A."/>
            <person name="van Dijk A."/>
            <person name="van Heerden A."/>
            <person name="van Vuuren N."/>
            <person name="Yilmaz N."/>
            <person name="Duong T.A."/>
            <person name="van der Merwe N.A."/>
            <person name="Wingfield M.J."/>
            <person name="Wingfield B.D."/>
        </authorList>
    </citation>
    <scope>NUCLEOTIDE SEQUENCE [LARGE SCALE GENOMIC DNA]</scope>
    <source>
        <strain evidence="3 4">CMW 18167</strain>
    </source>
</reference>
<dbReference type="InterPro" id="IPR013332">
    <property type="entry name" value="KPR_N"/>
</dbReference>
<evidence type="ECO:0000259" key="2">
    <source>
        <dbReference type="Pfam" id="PF02558"/>
    </source>
</evidence>
<accession>A0ABR3Y9Z2</accession>
<sequence length="343" mass="37673">MSETQPSRILIVGAGSMGVIVGYFLTQANAQVTFLIRPHHIKDLDRPQTLYCYDDNSLKHFEGYKFITDPSHMGDEHYDYVVITLDASSLQNSVGKALVESIGATFRDSSSKVVLGSVAIGIRKWFLEVSGLKPEQVATGLISIHAYPTDRAVLEVHAPTNPALIAQADLAFTDRMGAGFILLDTALDVANGFAELYNQCRVSTAAVVPELDTTTKVDSLLAVMAACELVNWPSFSDLSQYEELWSITTAAVKEICALAIHGEPGRRAAESTTEKSLASSMKEWQKNMLSFDLQGFNRFHHGAKVNRQDRLHLRTCISLGEAEGKPMSALKELLERVEAHEQS</sequence>
<dbReference type="EMBL" id="JAVDPF010000004">
    <property type="protein sequence ID" value="KAL1884771.1"/>
    <property type="molecule type" value="Genomic_DNA"/>
</dbReference>